<protein>
    <submittedName>
        <fullName evidence="2">Uncharacterized protein</fullName>
    </submittedName>
</protein>
<evidence type="ECO:0000313" key="3">
    <source>
        <dbReference type="Proteomes" id="UP001500635"/>
    </source>
</evidence>
<sequence>MTPNTPRRKLPNPFALIALVAAALALLLNLALGLRLDTPQTYLLPGLLLFSALTIAFIPYRPTGALRVSRRIVIIVVCLFIGMNLLAAVVATAVYLAKPDSATTSAPHTAAELSTGFSTIDNPTGQCATIADKALVTTPCANHDAVYAVVTTTTTAALCPDVDRVIQTGPNRYTCVDLNWTAGSCIATSPTSDHIAPCDRPQPGYLLEKPTKIVLDRTAEAQCGTDGGRINVRRNYIVCTQVIN</sequence>
<dbReference type="RefSeq" id="WP_344996414.1">
    <property type="nucleotide sequence ID" value="NZ_BAABFR010000037.1"/>
</dbReference>
<keyword evidence="1" id="KW-0472">Membrane</keyword>
<proteinExistence type="predicted"/>
<evidence type="ECO:0000313" key="2">
    <source>
        <dbReference type="EMBL" id="GAA4394396.1"/>
    </source>
</evidence>
<name>A0ABP8JQ78_9ACTN</name>
<feature type="transmembrane region" description="Helical" evidence="1">
    <location>
        <begin position="72"/>
        <end position="97"/>
    </location>
</feature>
<gene>
    <name evidence="2" type="ORF">GCM10023147_26420</name>
</gene>
<evidence type="ECO:0000256" key="1">
    <source>
        <dbReference type="SAM" id="Phobius"/>
    </source>
</evidence>
<organism evidence="2 3">
    <name type="scientific">Tsukamurella soli</name>
    <dbReference type="NCBI Taxonomy" id="644556"/>
    <lineage>
        <taxon>Bacteria</taxon>
        <taxon>Bacillati</taxon>
        <taxon>Actinomycetota</taxon>
        <taxon>Actinomycetes</taxon>
        <taxon>Mycobacteriales</taxon>
        <taxon>Tsukamurellaceae</taxon>
        <taxon>Tsukamurella</taxon>
    </lineage>
</organism>
<dbReference type="Proteomes" id="UP001500635">
    <property type="component" value="Unassembled WGS sequence"/>
</dbReference>
<dbReference type="EMBL" id="BAABFR010000037">
    <property type="protein sequence ID" value="GAA4394396.1"/>
    <property type="molecule type" value="Genomic_DNA"/>
</dbReference>
<comment type="caution">
    <text evidence="2">The sequence shown here is derived from an EMBL/GenBank/DDBJ whole genome shotgun (WGS) entry which is preliminary data.</text>
</comment>
<keyword evidence="1" id="KW-0812">Transmembrane</keyword>
<feature type="transmembrane region" description="Helical" evidence="1">
    <location>
        <begin position="43"/>
        <end position="60"/>
    </location>
</feature>
<accession>A0ABP8JQ78</accession>
<keyword evidence="1" id="KW-1133">Transmembrane helix</keyword>
<reference evidence="3" key="1">
    <citation type="journal article" date="2019" name="Int. J. Syst. Evol. Microbiol.">
        <title>The Global Catalogue of Microorganisms (GCM) 10K type strain sequencing project: providing services to taxonomists for standard genome sequencing and annotation.</title>
        <authorList>
            <consortium name="The Broad Institute Genomics Platform"/>
            <consortium name="The Broad Institute Genome Sequencing Center for Infectious Disease"/>
            <person name="Wu L."/>
            <person name="Ma J."/>
        </authorList>
    </citation>
    <scope>NUCLEOTIDE SEQUENCE [LARGE SCALE GENOMIC DNA]</scope>
    <source>
        <strain evidence="3">JCM 17688</strain>
    </source>
</reference>
<keyword evidence="3" id="KW-1185">Reference proteome</keyword>